<evidence type="ECO:0000313" key="3">
    <source>
        <dbReference type="Proteomes" id="UP000254875"/>
    </source>
</evidence>
<evidence type="ECO:0000313" key="2">
    <source>
        <dbReference type="EMBL" id="RDK00106.1"/>
    </source>
</evidence>
<proteinExistence type="predicted"/>
<dbReference type="AlphaFoldDB" id="A0A370N3C3"/>
<gene>
    <name evidence="2" type="ORF">DLM46_24205</name>
</gene>
<evidence type="ECO:0008006" key="4">
    <source>
        <dbReference type="Google" id="ProtNLM"/>
    </source>
</evidence>
<keyword evidence="3" id="KW-1185">Reference proteome</keyword>
<feature type="compositionally biased region" description="Basic and acidic residues" evidence="1">
    <location>
        <begin position="35"/>
        <end position="50"/>
    </location>
</feature>
<protein>
    <recommendedName>
        <fullName evidence="4">DNA-binding protein</fullName>
    </recommendedName>
</protein>
<evidence type="ECO:0000256" key="1">
    <source>
        <dbReference type="SAM" id="MobiDB-lite"/>
    </source>
</evidence>
<organism evidence="2 3">
    <name type="scientific">Paraburkholderia lacunae</name>
    <dbReference type="NCBI Taxonomy" id="2211104"/>
    <lineage>
        <taxon>Bacteria</taxon>
        <taxon>Pseudomonadati</taxon>
        <taxon>Pseudomonadota</taxon>
        <taxon>Betaproteobacteria</taxon>
        <taxon>Burkholderiales</taxon>
        <taxon>Burkholderiaceae</taxon>
        <taxon>Paraburkholderia</taxon>
    </lineage>
</organism>
<dbReference type="Proteomes" id="UP000254875">
    <property type="component" value="Unassembled WGS sequence"/>
</dbReference>
<sequence length="129" mass="14181">MRYGVLARLPDGVIACIEQIVRDTCREAGEDDESGSMRERIRQQADEGRRSMAASGPLISPDVFRARLGLTEGCIKSLLSNGSVFAMEVDGMLYYPSMLADTTPDLKHLQSICRMLVPVPPSARFAFLS</sequence>
<accession>A0A370N3C3</accession>
<comment type="caution">
    <text evidence="2">The sequence shown here is derived from an EMBL/GenBank/DDBJ whole genome shotgun (WGS) entry which is preliminary data.</text>
</comment>
<name>A0A370N3C3_9BURK</name>
<dbReference type="EMBL" id="QHKS01000017">
    <property type="protein sequence ID" value="RDK00106.1"/>
    <property type="molecule type" value="Genomic_DNA"/>
</dbReference>
<feature type="region of interest" description="Disordered" evidence="1">
    <location>
        <begin position="27"/>
        <end position="56"/>
    </location>
</feature>
<reference evidence="3" key="1">
    <citation type="submission" date="2018-05" db="EMBL/GenBank/DDBJ databases">
        <authorList>
            <person name="Feng T."/>
        </authorList>
    </citation>
    <scope>NUCLEOTIDE SEQUENCE [LARGE SCALE GENOMIC DNA]</scope>
    <source>
        <strain evidence="3">S27</strain>
    </source>
</reference>